<dbReference type="SUPFAM" id="SSF47757">
    <property type="entry name" value="Chemotaxis receptor methyltransferase CheR, N-terminal domain"/>
    <property type="match status" value="1"/>
</dbReference>
<dbReference type="Pfam" id="PF01739">
    <property type="entry name" value="CheR"/>
    <property type="match status" value="1"/>
</dbReference>
<evidence type="ECO:0000256" key="4">
    <source>
        <dbReference type="ARBA" id="ARBA00022679"/>
    </source>
</evidence>
<evidence type="ECO:0000256" key="1">
    <source>
        <dbReference type="ARBA" id="ARBA00001541"/>
    </source>
</evidence>
<keyword evidence="8" id="KW-1185">Reference proteome</keyword>
<accession>A0A364Y1F1</accession>
<keyword evidence="4" id="KW-0808">Transferase</keyword>
<gene>
    <name evidence="7" type="ORF">DQQ10_13115</name>
</gene>
<dbReference type="Gene3D" id="1.10.155.10">
    <property type="entry name" value="Chemotaxis receptor methyltransferase CheR, N-terminal domain"/>
    <property type="match status" value="1"/>
</dbReference>
<evidence type="ECO:0000259" key="6">
    <source>
        <dbReference type="PROSITE" id="PS50123"/>
    </source>
</evidence>
<evidence type="ECO:0000256" key="3">
    <source>
        <dbReference type="ARBA" id="ARBA00022603"/>
    </source>
</evidence>
<dbReference type="GO" id="GO:0008983">
    <property type="term" value="F:protein-glutamate O-methyltransferase activity"/>
    <property type="evidence" value="ECO:0007669"/>
    <property type="project" value="UniProtKB-EC"/>
</dbReference>
<feature type="domain" description="CheR-type methyltransferase" evidence="6">
    <location>
        <begin position="5"/>
        <end position="285"/>
    </location>
</feature>
<dbReference type="SMART" id="SM00138">
    <property type="entry name" value="MeTrc"/>
    <property type="match status" value="1"/>
</dbReference>
<comment type="catalytic activity">
    <reaction evidence="1">
        <text>L-glutamyl-[protein] + S-adenosyl-L-methionine = [protein]-L-glutamate 5-O-methyl ester + S-adenosyl-L-homocysteine</text>
        <dbReference type="Rhea" id="RHEA:24452"/>
        <dbReference type="Rhea" id="RHEA-COMP:10208"/>
        <dbReference type="Rhea" id="RHEA-COMP:10311"/>
        <dbReference type="ChEBI" id="CHEBI:29973"/>
        <dbReference type="ChEBI" id="CHEBI:57856"/>
        <dbReference type="ChEBI" id="CHEBI:59789"/>
        <dbReference type="ChEBI" id="CHEBI:82795"/>
        <dbReference type="EC" id="2.1.1.80"/>
    </reaction>
</comment>
<dbReference type="Gene3D" id="3.40.50.150">
    <property type="entry name" value="Vaccinia Virus protein VP39"/>
    <property type="match status" value="1"/>
</dbReference>
<protein>
    <recommendedName>
        <fullName evidence="2">protein-glutamate O-methyltransferase</fullName>
        <ecNumber evidence="2">2.1.1.80</ecNumber>
    </recommendedName>
</protein>
<proteinExistence type="predicted"/>
<reference evidence="7 8" key="1">
    <citation type="submission" date="2018-06" db="EMBL/GenBank/DDBJ databases">
        <title>Chryseolinea flavus sp. nov., a member of the phylum Bacteroidetes isolated from soil.</title>
        <authorList>
            <person name="Li Y."/>
            <person name="Wang J."/>
        </authorList>
    </citation>
    <scope>NUCLEOTIDE SEQUENCE [LARGE SCALE GENOMIC DNA]</scope>
    <source>
        <strain evidence="7 8">SDU1-6</strain>
    </source>
</reference>
<dbReference type="InterPro" id="IPR022642">
    <property type="entry name" value="CheR_C"/>
</dbReference>
<evidence type="ECO:0000256" key="2">
    <source>
        <dbReference type="ARBA" id="ARBA00012534"/>
    </source>
</evidence>
<dbReference type="InterPro" id="IPR036804">
    <property type="entry name" value="CheR_N_sf"/>
</dbReference>
<dbReference type="CDD" id="cd02440">
    <property type="entry name" value="AdoMet_MTases"/>
    <property type="match status" value="1"/>
</dbReference>
<keyword evidence="3" id="KW-0489">Methyltransferase</keyword>
<dbReference type="InterPro" id="IPR022641">
    <property type="entry name" value="CheR_N"/>
</dbReference>
<dbReference type="AlphaFoldDB" id="A0A364Y1F1"/>
<dbReference type="SUPFAM" id="SSF53335">
    <property type="entry name" value="S-adenosyl-L-methionine-dependent methyltransferases"/>
    <property type="match status" value="1"/>
</dbReference>
<dbReference type="PANTHER" id="PTHR24422:SF26">
    <property type="entry name" value="CHEMOTAXIS PROTEIN METHYLTRANSFERASE"/>
    <property type="match status" value="1"/>
</dbReference>
<dbReference type="RefSeq" id="WP_112747334.1">
    <property type="nucleotide sequence ID" value="NZ_QMFY01000006.1"/>
</dbReference>
<name>A0A364Y1F1_9BACT</name>
<evidence type="ECO:0000313" key="8">
    <source>
        <dbReference type="Proteomes" id="UP000251889"/>
    </source>
</evidence>
<dbReference type="PIRSF" id="PIRSF000410">
    <property type="entry name" value="CheR"/>
    <property type="match status" value="1"/>
</dbReference>
<evidence type="ECO:0000313" key="7">
    <source>
        <dbReference type="EMBL" id="RAW00534.1"/>
    </source>
</evidence>
<dbReference type="EMBL" id="QMFY01000006">
    <property type="protein sequence ID" value="RAW00534.1"/>
    <property type="molecule type" value="Genomic_DNA"/>
</dbReference>
<comment type="caution">
    <text evidence="7">The sequence shown here is derived from an EMBL/GenBank/DDBJ whole genome shotgun (WGS) entry which is preliminary data.</text>
</comment>
<dbReference type="PRINTS" id="PR00996">
    <property type="entry name" value="CHERMTFRASE"/>
</dbReference>
<dbReference type="OrthoDB" id="9816309at2"/>
<sequence>MSTTTATGAQLLSDDDFFRISDYIEMHYGIQLPISKKKMVEARLQKRLRALRIDSFPEYFEFAFSQGQGEEYNRMVDLITTNKTEFFREPAHFDYLTQVVLPEFGHHLGNAPGGLKVWSAASSTGEEIYSILITIEEFLFRQFKKFPYQILGTDLSGEVLQQAVKAVYDEDRIDAIPMAIKKKYFQRSKDRENPRARVKADFLKNVAFRQVNLLKSLHGIERHFDVIFCRNVLIYFNRDVQFQVVQSLCEHLKIGGYLFIGHSESLTNMNLPLKQVKPTIYKKIR</sequence>
<keyword evidence="5" id="KW-0949">S-adenosyl-L-methionine</keyword>
<organism evidence="7 8">
    <name type="scientific">Pseudochryseolinea flava</name>
    <dbReference type="NCBI Taxonomy" id="2059302"/>
    <lineage>
        <taxon>Bacteria</taxon>
        <taxon>Pseudomonadati</taxon>
        <taxon>Bacteroidota</taxon>
        <taxon>Cytophagia</taxon>
        <taxon>Cytophagales</taxon>
        <taxon>Fulvivirgaceae</taxon>
        <taxon>Pseudochryseolinea</taxon>
    </lineage>
</organism>
<dbReference type="GO" id="GO:0032259">
    <property type="term" value="P:methylation"/>
    <property type="evidence" value="ECO:0007669"/>
    <property type="project" value="UniProtKB-KW"/>
</dbReference>
<dbReference type="PROSITE" id="PS50123">
    <property type="entry name" value="CHER"/>
    <property type="match status" value="1"/>
</dbReference>
<dbReference type="InterPro" id="IPR050903">
    <property type="entry name" value="Bact_Chemotaxis_MeTrfase"/>
</dbReference>
<dbReference type="InterPro" id="IPR029063">
    <property type="entry name" value="SAM-dependent_MTases_sf"/>
</dbReference>
<dbReference type="InterPro" id="IPR026024">
    <property type="entry name" value="Chemotaxis_MeTrfase_CheR"/>
</dbReference>
<evidence type="ECO:0000256" key="5">
    <source>
        <dbReference type="ARBA" id="ARBA00022691"/>
    </source>
</evidence>
<dbReference type="EC" id="2.1.1.80" evidence="2"/>
<dbReference type="Pfam" id="PF03705">
    <property type="entry name" value="CheR_N"/>
    <property type="match status" value="1"/>
</dbReference>
<dbReference type="InterPro" id="IPR000780">
    <property type="entry name" value="CheR_MeTrfase"/>
</dbReference>
<dbReference type="Proteomes" id="UP000251889">
    <property type="component" value="Unassembled WGS sequence"/>
</dbReference>
<dbReference type="PANTHER" id="PTHR24422">
    <property type="entry name" value="CHEMOTAXIS PROTEIN METHYLTRANSFERASE"/>
    <property type="match status" value="1"/>
</dbReference>